<proteinExistence type="predicted"/>
<accession>A0A0C3GE88</accession>
<dbReference type="InterPro" id="IPR020843">
    <property type="entry name" value="ER"/>
</dbReference>
<evidence type="ECO:0000313" key="2">
    <source>
        <dbReference type="EMBL" id="KIM94465.1"/>
    </source>
</evidence>
<dbReference type="SUPFAM" id="SSF50129">
    <property type="entry name" value="GroES-like"/>
    <property type="match status" value="1"/>
</dbReference>
<dbReference type="InterPro" id="IPR036291">
    <property type="entry name" value="NAD(P)-bd_dom_sf"/>
</dbReference>
<dbReference type="InterPro" id="IPR011032">
    <property type="entry name" value="GroES-like_sf"/>
</dbReference>
<dbReference type="OrthoDB" id="9930022at2759"/>
<keyword evidence="3" id="KW-1185">Reference proteome</keyword>
<dbReference type="Pfam" id="PF08240">
    <property type="entry name" value="ADH_N"/>
    <property type="match status" value="1"/>
</dbReference>
<dbReference type="Gene3D" id="3.90.180.10">
    <property type="entry name" value="Medium-chain alcohol dehydrogenases, catalytic domain"/>
    <property type="match status" value="1"/>
</dbReference>
<protein>
    <recommendedName>
        <fullName evidence="1">Enoyl reductase (ER) domain-containing protein</fullName>
    </recommendedName>
</protein>
<dbReference type="PANTHER" id="PTHR45033:SF2">
    <property type="entry name" value="ZINC-TYPE ALCOHOL DEHYDROGENASE-LIKE PROTEIN C1773.06C"/>
    <property type="match status" value="1"/>
</dbReference>
<dbReference type="AlphaFoldDB" id="A0A0C3GE88"/>
<dbReference type="Proteomes" id="UP000054321">
    <property type="component" value="Unassembled WGS sequence"/>
</dbReference>
<dbReference type="CDD" id="cd08276">
    <property type="entry name" value="MDR7"/>
    <property type="match status" value="1"/>
</dbReference>
<organism evidence="2 3">
    <name type="scientific">Oidiodendron maius (strain Zn)</name>
    <dbReference type="NCBI Taxonomy" id="913774"/>
    <lineage>
        <taxon>Eukaryota</taxon>
        <taxon>Fungi</taxon>
        <taxon>Dikarya</taxon>
        <taxon>Ascomycota</taxon>
        <taxon>Pezizomycotina</taxon>
        <taxon>Leotiomycetes</taxon>
        <taxon>Leotiomycetes incertae sedis</taxon>
        <taxon>Myxotrichaceae</taxon>
        <taxon>Oidiodendron</taxon>
    </lineage>
</organism>
<dbReference type="HOGENOM" id="CLU_026673_3_4_1"/>
<dbReference type="Pfam" id="PF00107">
    <property type="entry name" value="ADH_zinc_N"/>
    <property type="match status" value="1"/>
</dbReference>
<dbReference type="InterPro" id="IPR013149">
    <property type="entry name" value="ADH-like_C"/>
</dbReference>
<evidence type="ECO:0000313" key="3">
    <source>
        <dbReference type="Proteomes" id="UP000054321"/>
    </source>
</evidence>
<name>A0A0C3GE88_OIDMZ</name>
<dbReference type="SUPFAM" id="SSF51735">
    <property type="entry name" value="NAD(P)-binding Rossmann-fold domains"/>
    <property type="match status" value="1"/>
</dbReference>
<dbReference type="Gene3D" id="3.40.50.720">
    <property type="entry name" value="NAD(P)-binding Rossmann-like Domain"/>
    <property type="match status" value="1"/>
</dbReference>
<reference evidence="2 3" key="1">
    <citation type="submission" date="2014-04" db="EMBL/GenBank/DDBJ databases">
        <authorList>
            <consortium name="DOE Joint Genome Institute"/>
            <person name="Kuo A."/>
            <person name="Martino E."/>
            <person name="Perotto S."/>
            <person name="Kohler A."/>
            <person name="Nagy L.G."/>
            <person name="Floudas D."/>
            <person name="Copeland A."/>
            <person name="Barry K.W."/>
            <person name="Cichocki N."/>
            <person name="Veneault-Fourrey C."/>
            <person name="LaButti K."/>
            <person name="Lindquist E.A."/>
            <person name="Lipzen A."/>
            <person name="Lundell T."/>
            <person name="Morin E."/>
            <person name="Murat C."/>
            <person name="Sun H."/>
            <person name="Tunlid A."/>
            <person name="Henrissat B."/>
            <person name="Grigoriev I.V."/>
            <person name="Hibbett D.S."/>
            <person name="Martin F."/>
            <person name="Nordberg H.P."/>
            <person name="Cantor M.N."/>
            <person name="Hua S.X."/>
        </authorList>
    </citation>
    <scope>NUCLEOTIDE SEQUENCE [LARGE SCALE GENOMIC DNA]</scope>
    <source>
        <strain evidence="2 3">Zn</strain>
    </source>
</reference>
<feature type="domain" description="Enoyl reductase (ER)" evidence="1">
    <location>
        <begin position="16"/>
        <end position="345"/>
    </location>
</feature>
<dbReference type="PANTHER" id="PTHR45033">
    <property type="match status" value="1"/>
</dbReference>
<dbReference type="EMBL" id="KN832890">
    <property type="protein sequence ID" value="KIM94465.1"/>
    <property type="molecule type" value="Genomic_DNA"/>
</dbReference>
<dbReference type="GO" id="GO:0016491">
    <property type="term" value="F:oxidoreductase activity"/>
    <property type="evidence" value="ECO:0007669"/>
    <property type="project" value="InterPro"/>
</dbReference>
<reference evidence="3" key="2">
    <citation type="submission" date="2015-01" db="EMBL/GenBank/DDBJ databases">
        <title>Evolutionary Origins and Diversification of the Mycorrhizal Mutualists.</title>
        <authorList>
            <consortium name="DOE Joint Genome Institute"/>
            <consortium name="Mycorrhizal Genomics Consortium"/>
            <person name="Kohler A."/>
            <person name="Kuo A."/>
            <person name="Nagy L.G."/>
            <person name="Floudas D."/>
            <person name="Copeland A."/>
            <person name="Barry K.W."/>
            <person name="Cichocki N."/>
            <person name="Veneault-Fourrey C."/>
            <person name="LaButti K."/>
            <person name="Lindquist E.A."/>
            <person name="Lipzen A."/>
            <person name="Lundell T."/>
            <person name="Morin E."/>
            <person name="Murat C."/>
            <person name="Riley R."/>
            <person name="Ohm R."/>
            <person name="Sun H."/>
            <person name="Tunlid A."/>
            <person name="Henrissat B."/>
            <person name="Grigoriev I.V."/>
            <person name="Hibbett D.S."/>
            <person name="Martin F."/>
        </authorList>
    </citation>
    <scope>NUCLEOTIDE SEQUENCE [LARGE SCALE GENOMIC DNA]</scope>
    <source>
        <strain evidence="3">Zn</strain>
    </source>
</reference>
<sequence>MSATVTRQWTIQGQKGFDDLKFIPKAPVPKLGDHDVLVKIRFVSLNYRDLVIPKNNYPFPLNLPVVPGSDGAGEVMAIGGRVTRFKPGDKVVTLFNQGHFGGSLDLTSAATGLGGVYDGTLRDYGVFDQQGLVEMPSTLSFQEASTLSCAAVTAWNSLFGLESRALKAGQTVLTQGTGGVSIFAAQFALAAGATVIATTSSSSKAEILKTLGVHHVINYREDPSWGQTAKKLTHGKEGVDFVVEVGGVTTINQSLAAIKIDGVISIVGFVGGDSPNQPSFLGVLNNICTVRGVYVGSRLQFEDMNRAIEANGIKPVVDKNCYPLEQLKDAYEYMWNKKHFGKLTIRVAED</sequence>
<dbReference type="InterPro" id="IPR052711">
    <property type="entry name" value="Zinc_ADH-like"/>
</dbReference>
<gene>
    <name evidence="2" type="ORF">OIDMADRAFT_35013</name>
</gene>
<dbReference type="InParanoid" id="A0A0C3GE88"/>
<dbReference type="SMART" id="SM00829">
    <property type="entry name" value="PKS_ER"/>
    <property type="match status" value="1"/>
</dbReference>
<dbReference type="InterPro" id="IPR013154">
    <property type="entry name" value="ADH-like_N"/>
</dbReference>
<dbReference type="STRING" id="913774.A0A0C3GE88"/>
<evidence type="ECO:0000259" key="1">
    <source>
        <dbReference type="SMART" id="SM00829"/>
    </source>
</evidence>